<evidence type="ECO:0000313" key="2">
    <source>
        <dbReference type="EnsemblPlants" id="OBART07G09970.1"/>
    </source>
</evidence>
<reference evidence="2" key="2">
    <citation type="submission" date="2015-03" db="UniProtKB">
        <authorList>
            <consortium name="EnsemblPlants"/>
        </authorList>
    </citation>
    <scope>IDENTIFICATION</scope>
</reference>
<evidence type="ECO:0000256" key="1">
    <source>
        <dbReference type="SAM" id="MobiDB-lite"/>
    </source>
</evidence>
<dbReference type="AlphaFoldDB" id="A0A0D3GPJ1"/>
<name>A0A0D3GPJ1_9ORYZ</name>
<evidence type="ECO:0000313" key="3">
    <source>
        <dbReference type="Proteomes" id="UP000026960"/>
    </source>
</evidence>
<dbReference type="Gramene" id="OBART07G09970.1">
    <property type="protein sequence ID" value="OBART07G09970.1"/>
    <property type="gene ID" value="OBART07G09970"/>
</dbReference>
<accession>A0A0D3GPJ1</accession>
<sequence>MDNPNRGHEHAHQPSGQQTDVSSYTSPTDLVLGNHVNGSDWVNSSLLVFLGQHRLQLDRALQTHISLHNATLSAVADSMITTALKEKDEEIARLHIMLNQLQELIINIEQVIDDSIRFAEQSIWIKWMI</sequence>
<feature type="compositionally biased region" description="Basic and acidic residues" evidence="1">
    <location>
        <begin position="1"/>
        <end position="12"/>
    </location>
</feature>
<dbReference type="Proteomes" id="UP000026960">
    <property type="component" value="Chromosome 7"/>
</dbReference>
<reference evidence="2" key="1">
    <citation type="journal article" date="2009" name="Rice">
        <title>De Novo Next Generation Sequencing of Plant Genomes.</title>
        <authorList>
            <person name="Rounsley S."/>
            <person name="Marri P.R."/>
            <person name="Yu Y."/>
            <person name="He R."/>
            <person name="Sisneros N."/>
            <person name="Goicoechea J.L."/>
            <person name="Lee S.J."/>
            <person name="Angelova A."/>
            <person name="Kudrna D."/>
            <person name="Luo M."/>
            <person name="Affourtit J."/>
            <person name="Desany B."/>
            <person name="Knight J."/>
            <person name="Niazi F."/>
            <person name="Egholm M."/>
            <person name="Wing R.A."/>
        </authorList>
    </citation>
    <scope>NUCLEOTIDE SEQUENCE [LARGE SCALE GENOMIC DNA]</scope>
    <source>
        <strain evidence="2">cv. IRGC 105608</strain>
    </source>
</reference>
<dbReference type="EnsemblPlants" id="OBART07G09970.1">
    <property type="protein sequence ID" value="OBART07G09970.1"/>
    <property type="gene ID" value="OBART07G09970"/>
</dbReference>
<feature type="compositionally biased region" description="Polar residues" evidence="1">
    <location>
        <begin position="14"/>
        <end position="24"/>
    </location>
</feature>
<organism evidence="2">
    <name type="scientific">Oryza barthii</name>
    <dbReference type="NCBI Taxonomy" id="65489"/>
    <lineage>
        <taxon>Eukaryota</taxon>
        <taxon>Viridiplantae</taxon>
        <taxon>Streptophyta</taxon>
        <taxon>Embryophyta</taxon>
        <taxon>Tracheophyta</taxon>
        <taxon>Spermatophyta</taxon>
        <taxon>Magnoliopsida</taxon>
        <taxon>Liliopsida</taxon>
        <taxon>Poales</taxon>
        <taxon>Poaceae</taxon>
        <taxon>BOP clade</taxon>
        <taxon>Oryzoideae</taxon>
        <taxon>Oryzeae</taxon>
        <taxon>Oryzinae</taxon>
        <taxon>Oryza</taxon>
    </lineage>
</organism>
<feature type="region of interest" description="Disordered" evidence="1">
    <location>
        <begin position="1"/>
        <end position="24"/>
    </location>
</feature>
<dbReference type="HOGENOM" id="CLU_2188209_0_0_1"/>
<proteinExistence type="predicted"/>
<keyword evidence="3" id="KW-1185">Reference proteome</keyword>
<dbReference type="PaxDb" id="65489-OBART07G09970.1"/>
<protein>
    <submittedName>
        <fullName evidence="2">Uncharacterized protein</fullName>
    </submittedName>
</protein>
<dbReference type="STRING" id="65489.A0A0D3GPJ1"/>